<name>H6RWY8_BLASD</name>
<evidence type="ECO:0000259" key="7">
    <source>
        <dbReference type="SMART" id="SM00829"/>
    </source>
</evidence>
<dbReference type="Gene3D" id="3.40.50.720">
    <property type="entry name" value="NAD(P)-binding Rossmann-like Domain"/>
    <property type="match status" value="1"/>
</dbReference>
<evidence type="ECO:0000313" key="8">
    <source>
        <dbReference type="EMBL" id="CCG03396.1"/>
    </source>
</evidence>
<proteinExistence type="inferred from homology"/>
<accession>H6RWY8</accession>
<dbReference type="InterPro" id="IPR013154">
    <property type="entry name" value="ADH-like_N"/>
</dbReference>
<dbReference type="AlphaFoldDB" id="H6RWY8"/>
<evidence type="ECO:0000256" key="2">
    <source>
        <dbReference type="ARBA" id="ARBA00008072"/>
    </source>
</evidence>
<dbReference type="GO" id="GO:0008270">
    <property type="term" value="F:zinc ion binding"/>
    <property type="evidence" value="ECO:0007669"/>
    <property type="project" value="InterPro"/>
</dbReference>
<keyword evidence="5 8" id="KW-0560">Oxidoreductase</keyword>
<dbReference type="Proteomes" id="UP000007517">
    <property type="component" value="Chromosome"/>
</dbReference>
<dbReference type="SMART" id="SM00829">
    <property type="entry name" value="PKS_ER"/>
    <property type="match status" value="1"/>
</dbReference>
<dbReference type="KEGG" id="bsd:BLASA_2517"/>
<dbReference type="OrthoDB" id="9797931at2"/>
<keyword evidence="3 6" id="KW-0479">Metal-binding</keyword>
<feature type="domain" description="Enoyl reductase (ER)" evidence="7">
    <location>
        <begin position="10"/>
        <end position="349"/>
    </location>
</feature>
<evidence type="ECO:0000256" key="3">
    <source>
        <dbReference type="ARBA" id="ARBA00022723"/>
    </source>
</evidence>
<dbReference type="GO" id="GO:0016491">
    <property type="term" value="F:oxidoreductase activity"/>
    <property type="evidence" value="ECO:0007669"/>
    <property type="project" value="UniProtKB-KW"/>
</dbReference>
<comment type="similarity">
    <text evidence="2 6">Belongs to the zinc-containing alcohol dehydrogenase family.</text>
</comment>
<keyword evidence="9" id="KW-1185">Reference proteome</keyword>
<evidence type="ECO:0000256" key="4">
    <source>
        <dbReference type="ARBA" id="ARBA00022833"/>
    </source>
</evidence>
<dbReference type="SUPFAM" id="SSF51735">
    <property type="entry name" value="NAD(P)-binding Rossmann-fold domains"/>
    <property type="match status" value="1"/>
</dbReference>
<dbReference type="HOGENOM" id="CLU_026673_11_5_11"/>
<dbReference type="Pfam" id="PF08240">
    <property type="entry name" value="ADH_N"/>
    <property type="match status" value="1"/>
</dbReference>
<dbReference type="PANTHER" id="PTHR43161">
    <property type="entry name" value="SORBITOL DEHYDROGENASE"/>
    <property type="match status" value="1"/>
</dbReference>
<dbReference type="STRING" id="1146883.BLASA_2517"/>
<dbReference type="InterPro" id="IPR036291">
    <property type="entry name" value="NAD(P)-bd_dom_sf"/>
</dbReference>
<dbReference type="InterPro" id="IPR011032">
    <property type="entry name" value="GroES-like_sf"/>
</dbReference>
<evidence type="ECO:0000256" key="5">
    <source>
        <dbReference type="ARBA" id="ARBA00023002"/>
    </source>
</evidence>
<dbReference type="SUPFAM" id="SSF50129">
    <property type="entry name" value="GroES-like"/>
    <property type="match status" value="1"/>
</dbReference>
<dbReference type="PANTHER" id="PTHR43161:SF23">
    <property type="entry name" value="(R,R)-BUTANEDIOL DEHYDROGENASE-RELATED"/>
    <property type="match status" value="1"/>
</dbReference>
<reference evidence="9" key="2">
    <citation type="submission" date="2012-02" db="EMBL/GenBank/DDBJ databases">
        <title>Complete genome sequence of Blastococcus saxobsidens strain DD2.</title>
        <authorList>
            <person name="Genoscope."/>
        </authorList>
    </citation>
    <scope>NUCLEOTIDE SEQUENCE [LARGE SCALE GENOMIC DNA]</scope>
    <source>
        <strain evidence="9">DD2</strain>
    </source>
</reference>
<dbReference type="RefSeq" id="WP_014376279.1">
    <property type="nucleotide sequence ID" value="NC_016943.1"/>
</dbReference>
<protein>
    <submittedName>
        <fullName evidence="8">Alcohol dehydrogenase zinc-binding domain protein</fullName>
        <ecNumber evidence="8">1.1.1.-</ecNumber>
    </submittedName>
</protein>
<dbReference type="InterPro" id="IPR013149">
    <property type="entry name" value="ADH-like_C"/>
</dbReference>
<dbReference type="eggNOG" id="COG1063">
    <property type="taxonomic scope" value="Bacteria"/>
</dbReference>
<dbReference type="PROSITE" id="PS00059">
    <property type="entry name" value="ADH_ZINC"/>
    <property type="match status" value="1"/>
</dbReference>
<dbReference type="EC" id="1.1.1.-" evidence="8"/>
<sequence>MKALVLHAAGDARIEERPEPPAPGLGDVRLRVVRAGLCGTDATEFAAGPVMTPLERRHPASGVQGPVVLGHEFIGVVDEVGSAVDRFAVGDRVAAGAGVWCGRCDWCRRGQTNLCASYWTYGLSADGGLTERITVPAAMLHPIAPHVSDDNAALAQPLAVGIHAVDRSRIRQGDVVVVHGVGAIGSFIVAGAVAAGAGAVVAVDVDAGRLQVATQLGATHTVDATEADPLEAVRELTGSSLADVTVEASGLADGLSRVQRLTRRGGTVLLVGLPKKEVSFNAVDLILREIDVMTTVAHVCDTNLPAALDLLAQRDLASLLVEKVVPLEHAVEDALVPMAEGASRGKLLVDTEVTA</sequence>
<gene>
    <name evidence="8" type="ordered locus">BLASA_2517</name>
</gene>
<evidence type="ECO:0000256" key="1">
    <source>
        <dbReference type="ARBA" id="ARBA00001947"/>
    </source>
</evidence>
<dbReference type="Pfam" id="PF00107">
    <property type="entry name" value="ADH_zinc_N"/>
    <property type="match status" value="1"/>
</dbReference>
<comment type="cofactor">
    <cofactor evidence="1 6">
        <name>Zn(2+)</name>
        <dbReference type="ChEBI" id="CHEBI:29105"/>
    </cofactor>
</comment>
<evidence type="ECO:0000256" key="6">
    <source>
        <dbReference type="RuleBase" id="RU361277"/>
    </source>
</evidence>
<organism evidence="8 9">
    <name type="scientific">Blastococcus saxobsidens (strain DD2)</name>
    <dbReference type="NCBI Taxonomy" id="1146883"/>
    <lineage>
        <taxon>Bacteria</taxon>
        <taxon>Bacillati</taxon>
        <taxon>Actinomycetota</taxon>
        <taxon>Actinomycetes</taxon>
        <taxon>Geodermatophilales</taxon>
        <taxon>Geodermatophilaceae</taxon>
        <taxon>Blastococcus</taxon>
    </lineage>
</organism>
<evidence type="ECO:0000313" key="9">
    <source>
        <dbReference type="Proteomes" id="UP000007517"/>
    </source>
</evidence>
<dbReference type="InterPro" id="IPR002328">
    <property type="entry name" value="ADH_Zn_CS"/>
</dbReference>
<keyword evidence="4 6" id="KW-0862">Zinc</keyword>
<dbReference type="InterPro" id="IPR020843">
    <property type="entry name" value="ER"/>
</dbReference>
<dbReference type="EMBL" id="FO117623">
    <property type="protein sequence ID" value="CCG03396.1"/>
    <property type="molecule type" value="Genomic_DNA"/>
</dbReference>
<dbReference type="Gene3D" id="3.90.180.10">
    <property type="entry name" value="Medium-chain alcohol dehydrogenases, catalytic domain"/>
    <property type="match status" value="1"/>
</dbReference>
<reference evidence="8 9" key="1">
    <citation type="journal article" date="2012" name="J. Bacteriol.">
        <title>Genome Sequence of Blastococcus saxobsidens DD2, a Stone-Inhabiting Bacterium.</title>
        <authorList>
            <person name="Chouaia B."/>
            <person name="Crotti E."/>
            <person name="Brusetti L."/>
            <person name="Daffonchio D."/>
            <person name="Essoussi I."/>
            <person name="Nouioui I."/>
            <person name="Sbissi I."/>
            <person name="Ghodhbane-Gtari F."/>
            <person name="Gtari M."/>
            <person name="Vacherie B."/>
            <person name="Barbe V."/>
            <person name="Medigue C."/>
            <person name="Gury J."/>
            <person name="Pujic P."/>
            <person name="Normand P."/>
        </authorList>
    </citation>
    <scope>NUCLEOTIDE SEQUENCE [LARGE SCALE GENOMIC DNA]</scope>
    <source>
        <strain evidence="8 9">DD2</strain>
    </source>
</reference>